<protein>
    <recommendedName>
        <fullName evidence="6">RING-type domain-containing protein</fullName>
    </recommendedName>
</protein>
<evidence type="ECO:0000259" key="6">
    <source>
        <dbReference type="PROSITE" id="PS50089"/>
    </source>
</evidence>
<dbReference type="FunFam" id="3.30.40.10:FF:000239">
    <property type="entry name" value="probable BOI-related E3 ubiquitin-protein ligase 2"/>
    <property type="match status" value="1"/>
</dbReference>
<evidence type="ECO:0000256" key="5">
    <source>
        <dbReference type="SAM" id="Coils"/>
    </source>
</evidence>
<dbReference type="Proteomes" id="UP000655225">
    <property type="component" value="Unassembled WGS sequence"/>
</dbReference>
<feature type="coiled-coil region" evidence="5">
    <location>
        <begin position="178"/>
        <end position="240"/>
    </location>
</feature>
<dbReference type="PANTHER" id="PTHR42647">
    <property type="entry name" value="SBP (S-RIBONUCLEASE BINDING PROTEIN) FAMILY PROTEIN"/>
    <property type="match status" value="1"/>
</dbReference>
<keyword evidence="5" id="KW-0175">Coiled coil</keyword>
<keyword evidence="8" id="KW-1185">Reference proteome</keyword>
<dbReference type="GO" id="GO:0008270">
    <property type="term" value="F:zinc ion binding"/>
    <property type="evidence" value="ECO:0007669"/>
    <property type="project" value="UniProtKB-KW"/>
</dbReference>
<keyword evidence="2 4" id="KW-0863">Zinc-finger</keyword>
<evidence type="ECO:0000256" key="2">
    <source>
        <dbReference type="ARBA" id="ARBA00022771"/>
    </source>
</evidence>
<evidence type="ECO:0000313" key="7">
    <source>
        <dbReference type="EMBL" id="KAF8379156.1"/>
    </source>
</evidence>
<evidence type="ECO:0000313" key="8">
    <source>
        <dbReference type="Proteomes" id="UP000655225"/>
    </source>
</evidence>
<dbReference type="OMA" id="INTSWSI"/>
<proteinExistence type="predicted"/>
<evidence type="ECO:0000256" key="1">
    <source>
        <dbReference type="ARBA" id="ARBA00022723"/>
    </source>
</evidence>
<gene>
    <name evidence="7" type="ORF">HHK36_028585</name>
</gene>
<dbReference type="AlphaFoldDB" id="A0A834YFN4"/>
<name>A0A834YFN4_TETSI</name>
<keyword evidence="1" id="KW-0479">Metal-binding</keyword>
<dbReference type="PROSITE" id="PS50089">
    <property type="entry name" value="ZF_RING_2"/>
    <property type="match status" value="1"/>
</dbReference>
<evidence type="ECO:0000256" key="3">
    <source>
        <dbReference type="ARBA" id="ARBA00022833"/>
    </source>
</evidence>
<dbReference type="GO" id="GO:0004842">
    <property type="term" value="F:ubiquitin-protein transferase activity"/>
    <property type="evidence" value="ECO:0007669"/>
    <property type="project" value="TreeGrafter"/>
</dbReference>
<dbReference type="PIRSF" id="PIRSF036836">
    <property type="entry name" value="RNase_bind_SBP1"/>
    <property type="match status" value="1"/>
</dbReference>
<dbReference type="CDD" id="cd16649">
    <property type="entry name" value="mRING-HC-C3HC5_CGRF1-like"/>
    <property type="match status" value="1"/>
</dbReference>
<dbReference type="OrthoDB" id="1711136at2759"/>
<keyword evidence="3" id="KW-0862">Zinc</keyword>
<sequence length="325" mass="35988">MAVQAQYPSNVLILNRNGQERNNMLGSDFSLQQQPGGFLDQSQMFYNNGVGANPRKRGREVSAAAAVAAPINLFSLQHNPSPPMLVNLAQLHNHNQQPNLVSTGLRLAVEEQQQQQQQQSLILPSSILSSLLSEDLAVQIKQQRDEIDQFLQTQGDQLRRTLAERRQRHYCALIGAAEESAARRMREKEAEVEKAARRNAELEARVAQLRVEAQVWQAKARAQEATAAALQAQLQQAMMRGMDAHDKREEGLGCTAEDAESAYIDPERVVSSDTGHMCKACRKRAASVVLLPCRHFCLCTDCDAAVKTCPLCLSLRSASVEVYLS</sequence>
<dbReference type="Pfam" id="PF13920">
    <property type="entry name" value="zf-C3HC4_3"/>
    <property type="match status" value="1"/>
</dbReference>
<dbReference type="PANTHER" id="PTHR42647:SF5">
    <property type="entry name" value="SBP (S-RIBONUCLEASE BINDING PROTEIN) FAMILY PROTEIN"/>
    <property type="match status" value="1"/>
</dbReference>
<dbReference type="Gene3D" id="3.30.40.10">
    <property type="entry name" value="Zinc/RING finger domain, C3HC4 (zinc finger)"/>
    <property type="match status" value="1"/>
</dbReference>
<dbReference type="EMBL" id="JABCRI010000022">
    <property type="protein sequence ID" value="KAF8379156.1"/>
    <property type="molecule type" value="Genomic_DNA"/>
</dbReference>
<comment type="caution">
    <text evidence="7">The sequence shown here is derived from an EMBL/GenBank/DDBJ whole genome shotgun (WGS) entry which is preliminary data.</text>
</comment>
<dbReference type="InterPro" id="IPR013083">
    <property type="entry name" value="Znf_RING/FYVE/PHD"/>
</dbReference>
<feature type="domain" description="RING-type" evidence="6">
    <location>
        <begin position="278"/>
        <end position="312"/>
    </location>
</feature>
<reference evidence="7 8" key="1">
    <citation type="submission" date="2020-04" db="EMBL/GenBank/DDBJ databases">
        <title>Plant Genome Project.</title>
        <authorList>
            <person name="Zhang R.-G."/>
        </authorList>
    </citation>
    <scope>NUCLEOTIDE SEQUENCE [LARGE SCALE GENOMIC DNA]</scope>
    <source>
        <strain evidence="7">YNK0</strain>
        <tissue evidence="7">Leaf</tissue>
    </source>
</reference>
<evidence type="ECO:0000256" key="4">
    <source>
        <dbReference type="PROSITE-ProRule" id="PRU00175"/>
    </source>
</evidence>
<accession>A0A834YFN4</accession>
<organism evidence="7 8">
    <name type="scientific">Tetracentron sinense</name>
    <name type="common">Spur-leaf</name>
    <dbReference type="NCBI Taxonomy" id="13715"/>
    <lineage>
        <taxon>Eukaryota</taxon>
        <taxon>Viridiplantae</taxon>
        <taxon>Streptophyta</taxon>
        <taxon>Embryophyta</taxon>
        <taxon>Tracheophyta</taxon>
        <taxon>Spermatophyta</taxon>
        <taxon>Magnoliopsida</taxon>
        <taxon>Trochodendrales</taxon>
        <taxon>Trochodendraceae</taxon>
        <taxon>Tetracentron</taxon>
    </lineage>
</organism>
<dbReference type="InterPro" id="IPR001841">
    <property type="entry name" value="Znf_RING"/>
</dbReference>